<dbReference type="EMBL" id="JAGSRH010000016">
    <property type="protein sequence ID" value="MER5077613.1"/>
    <property type="molecule type" value="Genomic_DNA"/>
</dbReference>
<dbReference type="InterPro" id="IPR008638">
    <property type="entry name" value="FhaB/CdiA-like_TPS"/>
</dbReference>
<dbReference type="InterPro" id="IPR012334">
    <property type="entry name" value="Pectin_lyas_fold"/>
</dbReference>
<evidence type="ECO:0000313" key="3">
    <source>
        <dbReference type="EMBL" id="EMP9433024.1"/>
    </source>
</evidence>
<evidence type="ECO:0000313" key="5">
    <source>
        <dbReference type="Proteomes" id="UP001495779"/>
    </source>
</evidence>
<dbReference type="SUPFAM" id="SSF51126">
    <property type="entry name" value="Pectin lyase-like"/>
    <property type="match status" value="1"/>
</dbReference>
<dbReference type="Proteomes" id="UP001495779">
    <property type="component" value="Unassembled WGS sequence"/>
</dbReference>
<organism evidence="3">
    <name type="scientific">Providencia stuartii</name>
    <dbReference type="NCBI Taxonomy" id="588"/>
    <lineage>
        <taxon>Bacteria</taxon>
        <taxon>Pseudomonadati</taxon>
        <taxon>Pseudomonadota</taxon>
        <taxon>Gammaproteobacteria</taxon>
        <taxon>Enterobacterales</taxon>
        <taxon>Morganellaceae</taxon>
        <taxon>Providencia</taxon>
    </lineage>
</organism>
<dbReference type="RefSeq" id="WP_247046959.1">
    <property type="nucleotide sequence ID" value="NZ_CP095443.1"/>
</dbReference>
<evidence type="ECO:0000259" key="2">
    <source>
        <dbReference type="SMART" id="SM00912"/>
    </source>
</evidence>
<dbReference type="AlphaFoldDB" id="A0AAI9I098"/>
<comment type="caution">
    <text evidence="3">The sequence shown here is derived from an EMBL/GenBank/DDBJ whole genome shotgun (WGS) entry which is preliminary data.</text>
</comment>
<feature type="signal peptide" evidence="1">
    <location>
        <begin position="1"/>
        <end position="22"/>
    </location>
</feature>
<evidence type="ECO:0000313" key="4">
    <source>
        <dbReference type="EMBL" id="MER5077613.1"/>
    </source>
</evidence>
<proteinExistence type="predicted"/>
<dbReference type="InterPro" id="IPR011050">
    <property type="entry name" value="Pectin_lyase_fold/virulence"/>
</dbReference>
<reference evidence="3" key="2">
    <citation type="submission" date="2024-02" db="EMBL/GenBank/DDBJ databases">
        <authorList>
            <consortium name="Clinical and Environmental Microbiology Branch: Whole genome sequencing antimicrobial resistance pathogens in the healthcare setting"/>
        </authorList>
    </citation>
    <scope>NUCLEOTIDE SEQUENCE</scope>
    <source>
        <strain evidence="3">2020GO-00142</strain>
    </source>
</reference>
<reference evidence="4 5" key="1">
    <citation type="submission" date="2021-04" db="EMBL/GenBank/DDBJ databases">
        <title>Determining the burden of carbapenem-resistant Enterobacterales from a tertiary public heath setting in Bangladesh: a clinical, epidemiological, and molecular study.</title>
        <authorList>
            <person name="Farzana R."/>
            <person name="Walsh T.R."/>
        </authorList>
    </citation>
    <scope>NUCLEOTIDE SEQUENCE [LARGE SCALE GENOMIC DNA]</scope>
    <source>
        <strain evidence="5">dmpro_s316</strain>
        <strain evidence="4">Dmpro_s316</strain>
    </source>
</reference>
<gene>
    <name evidence="3" type="ORF">JRA39_002075</name>
    <name evidence="4" type="ORF">KDV35_12205</name>
</gene>
<protein>
    <submittedName>
        <fullName evidence="3">Filamentous hemagglutinin N-terminal domain-containing protein</fullName>
    </submittedName>
</protein>
<dbReference type="Gene3D" id="2.160.20.10">
    <property type="entry name" value="Single-stranded right-handed beta-helix, Pectin lyase-like"/>
    <property type="match status" value="1"/>
</dbReference>
<dbReference type="SMART" id="SM00912">
    <property type="entry name" value="Haemagg_act"/>
    <property type="match status" value="1"/>
</dbReference>
<keyword evidence="1" id="KW-0732">Signal</keyword>
<dbReference type="Pfam" id="PF05860">
    <property type="entry name" value="TPS"/>
    <property type="match status" value="1"/>
</dbReference>
<evidence type="ECO:0000256" key="1">
    <source>
        <dbReference type="SAM" id="SignalP"/>
    </source>
</evidence>
<dbReference type="EMBL" id="AAZDVE040000013">
    <property type="protein sequence ID" value="EMP9433024.1"/>
    <property type="molecule type" value="Genomic_DNA"/>
</dbReference>
<accession>A0AAI9I098</accession>
<dbReference type="NCBIfam" id="TIGR01901">
    <property type="entry name" value="adhes_NPXG"/>
    <property type="match status" value="1"/>
</dbReference>
<feature type="chain" id="PRO_5042570044" evidence="1">
    <location>
        <begin position="23"/>
        <end position="311"/>
    </location>
</feature>
<name>A0AAI9I098_PROST</name>
<sequence length="311" mass="33881">MKLLTVQISSFVLLFVHTHLSASTLDINQAKTINIAAPLKNHISFNSFETLSSNEHGLVFNNDIQDNRTLDGKAAKMILAEVTGSEATNIQGVIAIKGKTANLVIANPNGITWHNGSASNISSLSLIAGNFERQFIKDKTDQDKLIPKPLEDYKQLKFSVSPGSQVIISQQQAVPIQLSKINVFADRIKLQNAVNITSAVQNYLSSSGNASLSISEGLLHSGAKYRSTTLHSEGSHFELSENAKLMGRSILLESHRYQCKDSFMCPQNKIDINGLIEAMNFSLQGENQLAITGQLRLGSNQQTLVGQSANF</sequence>
<feature type="domain" description="Filamentous haemagglutinin FhaB/tRNA nuclease CdiA-like TPS" evidence="2">
    <location>
        <begin position="27"/>
        <end position="134"/>
    </location>
</feature>